<dbReference type="EMBL" id="JAMKPW020000012">
    <property type="protein sequence ID" value="KAK8212846.1"/>
    <property type="molecule type" value="Genomic_DNA"/>
</dbReference>
<accession>A0ACC3SGA4</accession>
<keyword evidence="2" id="KW-1185">Reference proteome</keyword>
<evidence type="ECO:0000313" key="2">
    <source>
        <dbReference type="Proteomes" id="UP001320706"/>
    </source>
</evidence>
<evidence type="ECO:0000313" key="1">
    <source>
        <dbReference type="EMBL" id="KAK8212846.1"/>
    </source>
</evidence>
<gene>
    <name evidence="1" type="ORF">M8818_003011</name>
</gene>
<protein>
    <submittedName>
        <fullName evidence="1">Uncharacterized protein</fullName>
    </submittedName>
</protein>
<reference evidence="1" key="1">
    <citation type="submission" date="2024-02" db="EMBL/GenBank/DDBJ databases">
        <title>Metagenome Assembled Genome of Zalaria obscura JY119.</title>
        <authorList>
            <person name="Vighnesh L."/>
            <person name="Jagadeeshwari U."/>
            <person name="Venkata Ramana C."/>
            <person name="Sasikala C."/>
        </authorList>
    </citation>
    <scope>NUCLEOTIDE SEQUENCE</scope>
    <source>
        <strain evidence="1">JY119</strain>
    </source>
</reference>
<organism evidence="1 2">
    <name type="scientific">Zalaria obscura</name>
    <dbReference type="NCBI Taxonomy" id="2024903"/>
    <lineage>
        <taxon>Eukaryota</taxon>
        <taxon>Fungi</taxon>
        <taxon>Dikarya</taxon>
        <taxon>Ascomycota</taxon>
        <taxon>Pezizomycotina</taxon>
        <taxon>Dothideomycetes</taxon>
        <taxon>Dothideomycetidae</taxon>
        <taxon>Dothideales</taxon>
        <taxon>Zalariaceae</taxon>
        <taxon>Zalaria</taxon>
    </lineage>
</organism>
<dbReference type="Proteomes" id="UP001320706">
    <property type="component" value="Unassembled WGS sequence"/>
</dbReference>
<sequence length="82" mass="9216">MDGPRNQIITKYAVSKDSSRPLRAGLPKDRTPISLTGANPNVSRNQKIVSQVAERMARYAISWALEQNYIFLLHIYNSGNIV</sequence>
<comment type="caution">
    <text evidence="1">The sequence shown here is derived from an EMBL/GenBank/DDBJ whole genome shotgun (WGS) entry which is preliminary data.</text>
</comment>
<proteinExistence type="predicted"/>
<name>A0ACC3SGA4_9PEZI</name>